<dbReference type="Gene3D" id="3.40.50.300">
    <property type="entry name" value="P-loop containing nucleotide triphosphate hydrolases"/>
    <property type="match status" value="1"/>
</dbReference>
<dbReference type="InterPro" id="IPR050683">
    <property type="entry name" value="Bact_Polysacc_Export_ATP-bd"/>
</dbReference>
<keyword evidence="4" id="KW-0067">ATP-binding</keyword>
<comment type="caution">
    <text evidence="6">The sequence shown here is derived from an EMBL/GenBank/DDBJ whole genome shotgun (WGS) entry which is preliminary data.</text>
</comment>
<dbReference type="EMBL" id="LVYD01000001">
    <property type="protein sequence ID" value="OQP66904.1"/>
    <property type="molecule type" value="Genomic_DNA"/>
</dbReference>
<evidence type="ECO:0000256" key="2">
    <source>
        <dbReference type="ARBA" id="ARBA00022448"/>
    </source>
</evidence>
<dbReference type="InterPro" id="IPR029439">
    <property type="entry name" value="Wzt_C"/>
</dbReference>
<dbReference type="Proteomes" id="UP000192796">
    <property type="component" value="Unassembled WGS sequence"/>
</dbReference>
<evidence type="ECO:0000313" key="7">
    <source>
        <dbReference type="Proteomes" id="UP000192796"/>
    </source>
</evidence>
<sequence length="411" mass="46088">MALPLIKVENLSKKFLISHEKQEPYTTLRDVMAKSVKKLFQKGVKPEGNSEEFWALRDLNFEIKQGDRVGIIGRNGAGKSTLLKILSRISEPSSGKISIRGRVASLLEVGTGFHPELTGRENVFLNGAILGMGRAEINKKFDEIVSFAEVERFLDTPVKRYSSGMYVRLAFAVAAHLEPEILIVDEVLAVGDTQFQKKCIGKMEDVSKNEGRTVLFVSHNMNVIKNICKSGIVLSQGKLVFSGGANEAVEKYLEGSADLGTVAKLYSHKVKCEFAKIVNININNSKNPLVTIFEKLTIDLEIEVLQNISQVEFFVLIYNIEGSPITGLFQKDNDELFKIDSTNHKVSVTLENNLVPGKYFVSAGMFDRSRQFVDWVEFGEMFEIEHAYADGRLFEPRLGATLQKVQWEKIR</sequence>
<dbReference type="CDD" id="cd03220">
    <property type="entry name" value="ABC_KpsT_Wzt"/>
    <property type="match status" value="1"/>
</dbReference>
<evidence type="ECO:0000313" key="6">
    <source>
        <dbReference type="EMBL" id="OQP66904.1"/>
    </source>
</evidence>
<evidence type="ECO:0000259" key="5">
    <source>
        <dbReference type="PROSITE" id="PS50893"/>
    </source>
</evidence>
<keyword evidence="3" id="KW-0547">Nucleotide-binding</keyword>
<protein>
    <submittedName>
        <fullName evidence="6">ABC transporter</fullName>
    </submittedName>
</protein>
<name>A0A1V9G8N2_9BACT</name>
<reference evidence="6 7" key="1">
    <citation type="submission" date="2016-03" db="EMBL/GenBank/DDBJ databases">
        <title>Niastella vici sp. nov., isolated from farmland soil.</title>
        <authorList>
            <person name="Chen L."/>
            <person name="Wang D."/>
            <person name="Yang S."/>
            <person name="Wang G."/>
        </authorList>
    </citation>
    <scope>NUCLEOTIDE SEQUENCE [LARGE SCALE GENOMIC DNA]</scope>
    <source>
        <strain evidence="6 7">DJ57</strain>
    </source>
</reference>
<dbReference type="AlphaFoldDB" id="A0A1V9G8N2"/>
<dbReference type="STRING" id="1703345.A3860_00605"/>
<dbReference type="Pfam" id="PF00005">
    <property type="entry name" value="ABC_tran"/>
    <property type="match status" value="1"/>
</dbReference>
<proteinExistence type="inferred from homology"/>
<dbReference type="InterPro" id="IPR003439">
    <property type="entry name" value="ABC_transporter-like_ATP-bd"/>
</dbReference>
<dbReference type="InterPro" id="IPR027417">
    <property type="entry name" value="P-loop_NTPase"/>
</dbReference>
<dbReference type="Gene3D" id="2.70.50.60">
    <property type="entry name" value="abc- transporter (atp binding component) like domain"/>
    <property type="match status" value="1"/>
</dbReference>
<dbReference type="InterPro" id="IPR015860">
    <property type="entry name" value="ABC_transpr_TagH-like"/>
</dbReference>
<dbReference type="PANTHER" id="PTHR46743">
    <property type="entry name" value="TEICHOIC ACIDS EXPORT ATP-BINDING PROTEIN TAGH"/>
    <property type="match status" value="1"/>
</dbReference>
<dbReference type="InterPro" id="IPR003593">
    <property type="entry name" value="AAA+_ATPase"/>
</dbReference>
<feature type="domain" description="ABC transporter" evidence="5">
    <location>
        <begin position="31"/>
        <end position="261"/>
    </location>
</feature>
<gene>
    <name evidence="6" type="ORF">A3860_00605</name>
</gene>
<organism evidence="6 7">
    <name type="scientific">Niastella vici</name>
    <dbReference type="NCBI Taxonomy" id="1703345"/>
    <lineage>
        <taxon>Bacteria</taxon>
        <taxon>Pseudomonadati</taxon>
        <taxon>Bacteroidota</taxon>
        <taxon>Chitinophagia</taxon>
        <taxon>Chitinophagales</taxon>
        <taxon>Chitinophagaceae</taxon>
        <taxon>Niastella</taxon>
    </lineage>
</organism>
<dbReference type="SMART" id="SM00382">
    <property type="entry name" value="AAA"/>
    <property type="match status" value="1"/>
</dbReference>
<accession>A0A1V9G8N2</accession>
<dbReference type="RefSeq" id="WP_081144603.1">
    <property type="nucleotide sequence ID" value="NZ_LVYD01000001.1"/>
</dbReference>
<dbReference type="PROSITE" id="PS50893">
    <property type="entry name" value="ABC_TRANSPORTER_2"/>
    <property type="match status" value="1"/>
</dbReference>
<dbReference type="Pfam" id="PF14524">
    <property type="entry name" value="Wzt_C"/>
    <property type="match status" value="1"/>
</dbReference>
<dbReference type="GO" id="GO:0140359">
    <property type="term" value="F:ABC-type transporter activity"/>
    <property type="evidence" value="ECO:0007669"/>
    <property type="project" value="InterPro"/>
</dbReference>
<evidence type="ECO:0000256" key="4">
    <source>
        <dbReference type="ARBA" id="ARBA00022840"/>
    </source>
</evidence>
<dbReference type="OrthoDB" id="9785229at2"/>
<keyword evidence="7" id="KW-1185">Reference proteome</keyword>
<dbReference type="GO" id="GO:0005524">
    <property type="term" value="F:ATP binding"/>
    <property type="evidence" value="ECO:0007669"/>
    <property type="project" value="UniProtKB-KW"/>
</dbReference>
<dbReference type="SUPFAM" id="SSF52540">
    <property type="entry name" value="P-loop containing nucleoside triphosphate hydrolases"/>
    <property type="match status" value="1"/>
</dbReference>
<comment type="similarity">
    <text evidence="1">Belongs to the ABC transporter superfamily.</text>
</comment>
<evidence type="ECO:0000256" key="3">
    <source>
        <dbReference type="ARBA" id="ARBA00022741"/>
    </source>
</evidence>
<dbReference type="CDD" id="cd10147">
    <property type="entry name" value="Wzt_C-like"/>
    <property type="match status" value="1"/>
</dbReference>
<evidence type="ECO:0000256" key="1">
    <source>
        <dbReference type="ARBA" id="ARBA00005417"/>
    </source>
</evidence>
<dbReference type="GO" id="GO:0016887">
    <property type="term" value="F:ATP hydrolysis activity"/>
    <property type="evidence" value="ECO:0007669"/>
    <property type="project" value="InterPro"/>
</dbReference>
<dbReference type="PANTHER" id="PTHR46743:SF2">
    <property type="entry name" value="TEICHOIC ACIDS EXPORT ATP-BINDING PROTEIN TAGH"/>
    <property type="match status" value="1"/>
</dbReference>
<dbReference type="GO" id="GO:0016020">
    <property type="term" value="C:membrane"/>
    <property type="evidence" value="ECO:0007669"/>
    <property type="project" value="InterPro"/>
</dbReference>
<keyword evidence="2" id="KW-0813">Transport</keyword>